<keyword evidence="1" id="KW-0812">Transmembrane</keyword>
<reference evidence="2 3" key="1">
    <citation type="submission" date="2017-06" db="EMBL/GenBank/DDBJ databases">
        <title>Genome Sequencing of the methanotroph Methylovulum psychrotolerants str. HV10-M2 isolated from a high-altitude environment.</title>
        <authorList>
            <person name="Mateos-Rivera A."/>
        </authorList>
    </citation>
    <scope>NUCLEOTIDE SEQUENCE [LARGE SCALE GENOMIC DNA]</scope>
    <source>
        <strain evidence="2 3">HV10_M2</strain>
    </source>
</reference>
<evidence type="ECO:0000313" key="2">
    <source>
        <dbReference type="EMBL" id="ASF46747.1"/>
    </source>
</evidence>
<dbReference type="AlphaFoldDB" id="A0A1Z4BZN2"/>
<name>A0A1Z4BZN2_9GAMM</name>
<protein>
    <submittedName>
        <fullName evidence="2">Uncharacterized protein</fullName>
    </submittedName>
</protein>
<evidence type="ECO:0000313" key="3">
    <source>
        <dbReference type="Proteomes" id="UP000197019"/>
    </source>
</evidence>
<gene>
    <name evidence="2" type="ORF">CEK71_12045</name>
</gene>
<organism evidence="2 3">
    <name type="scientific">Methylovulum psychrotolerans</name>
    <dbReference type="NCBI Taxonomy" id="1704499"/>
    <lineage>
        <taxon>Bacteria</taxon>
        <taxon>Pseudomonadati</taxon>
        <taxon>Pseudomonadota</taxon>
        <taxon>Gammaproteobacteria</taxon>
        <taxon>Methylococcales</taxon>
        <taxon>Methylococcaceae</taxon>
        <taxon>Methylovulum</taxon>
    </lineage>
</organism>
<dbReference type="Proteomes" id="UP000197019">
    <property type="component" value="Chromosome"/>
</dbReference>
<sequence length="72" mass="7941">MRAVKLAKKTAGEEALIALSILIFQKFTAGISLPLFYKRIGQTLCRPVCSNRPEQGRQCSAALPLNLFTFKA</sequence>
<keyword evidence="1" id="KW-1133">Transmembrane helix</keyword>
<keyword evidence="1" id="KW-0472">Membrane</keyword>
<proteinExistence type="predicted"/>
<feature type="transmembrane region" description="Helical" evidence="1">
    <location>
        <begin position="15"/>
        <end position="37"/>
    </location>
</feature>
<dbReference type="EMBL" id="CP022129">
    <property type="protein sequence ID" value="ASF46747.1"/>
    <property type="molecule type" value="Genomic_DNA"/>
</dbReference>
<accession>A0A1Z4BZN2</accession>
<dbReference type="KEGG" id="mpsy:CEK71_12045"/>
<keyword evidence="3" id="KW-1185">Reference proteome</keyword>
<evidence type="ECO:0000256" key="1">
    <source>
        <dbReference type="SAM" id="Phobius"/>
    </source>
</evidence>